<gene>
    <name evidence="4" type="ORF">DENIS_1926</name>
</gene>
<dbReference type="EMBL" id="BEXT01000001">
    <property type="protein sequence ID" value="GBC60966.1"/>
    <property type="molecule type" value="Genomic_DNA"/>
</dbReference>
<evidence type="ECO:0000256" key="1">
    <source>
        <dbReference type="ARBA" id="ARBA00023239"/>
    </source>
</evidence>
<dbReference type="InterPro" id="IPR032466">
    <property type="entry name" value="Metal_Hydrolase"/>
</dbReference>
<keyword evidence="1" id="KW-0456">Lyase</keyword>
<dbReference type="InterPro" id="IPR032465">
    <property type="entry name" value="ACMSD"/>
</dbReference>
<reference evidence="5" key="2">
    <citation type="submission" date="2019-01" db="EMBL/GenBank/DDBJ databases">
        <title>Genome sequence of Desulfonema ishimotonii strain Tokyo 01.</title>
        <authorList>
            <person name="Fukui M."/>
        </authorList>
    </citation>
    <scope>NUCLEOTIDE SEQUENCE [LARGE SCALE GENOMIC DNA]</scope>
    <source>
        <strain evidence="5">Tokyo 01</strain>
    </source>
</reference>
<name>A0A401FVG8_9BACT</name>
<dbReference type="PANTHER" id="PTHR21240">
    <property type="entry name" value="2-AMINO-3-CARBOXYLMUCONATE-6-SEMIALDEHYDE DECARBOXYLASE"/>
    <property type="match status" value="1"/>
</dbReference>
<dbReference type="CDD" id="cd01292">
    <property type="entry name" value="metallo-dependent_hydrolases"/>
    <property type="match status" value="1"/>
</dbReference>
<dbReference type="InterPro" id="IPR006680">
    <property type="entry name" value="Amidohydro-rel"/>
</dbReference>
<feature type="domain" description="Amidohydrolase-related" evidence="3">
    <location>
        <begin position="26"/>
        <end position="293"/>
    </location>
</feature>
<dbReference type="OrthoDB" id="5172791at2"/>
<evidence type="ECO:0000313" key="4">
    <source>
        <dbReference type="EMBL" id="GBC60966.1"/>
    </source>
</evidence>
<evidence type="ECO:0000313" key="5">
    <source>
        <dbReference type="Proteomes" id="UP000288096"/>
    </source>
</evidence>
<comment type="caution">
    <text evidence="4">The sequence shown here is derived from an EMBL/GenBank/DDBJ whole genome shotgun (WGS) entry which is preliminary data.</text>
</comment>
<dbReference type="SUPFAM" id="SSF51556">
    <property type="entry name" value="Metallo-dependent hydrolases"/>
    <property type="match status" value="1"/>
</dbReference>
<protein>
    <submittedName>
        <fullName evidence="4">Amidohydrolase</fullName>
    </submittedName>
</protein>
<dbReference type="Pfam" id="PF04909">
    <property type="entry name" value="Amidohydro_2"/>
    <property type="match status" value="1"/>
</dbReference>
<dbReference type="GO" id="GO:0005737">
    <property type="term" value="C:cytoplasm"/>
    <property type="evidence" value="ECO:0007669"/>
    <property type="project" value="TreeGrafter"/>
</dbReference>
<keyword evidence="5" id="KW-1185">Reference proteome</keyword>
<keyword evidence="4" id="KW-0378">Hydrolase</keyword>
<reference evidence="5" key="1">
    <citation type="submission" date="2017-11" db="EMBL/GenBank/DDBJ databases">
        <authorList>
            <person name="Watanabe M."/>
            <person name="Kojima H."/>
        </authorList>
    </citation>
    <scope>NUCLEOTIDE SEQUENCE [LARGE SCALE GENOMIC DNA]</scope>
    <source>
        <strain evidence="5">Tokyo 01</strain>
    </source>
</reference>
<dbReference type="GO" id="GO:0019748">
    <property type="term" value="P:secondary metabolic process"/>
    <property type="evidence" value="ECO:0007669"/>
    <property type="project" value="TreeGrafter"/>
</dbReference>
<evidence type="ECO:0000256" key="2">
    <source>
        <dbReference type="SAM" id="MobiDB-lite"/>
    </source>
</evidence>
<proteinExistence type="predicted"/>
<organism evidence="4 5">
    <name type="scientific">Desulfonema ishimotonii</name>
    <dbReference type="NCBI Taxonomy" id="45657"/>
    <lineage>
        <taxon>Bacteria</taxon>
        <taxon>Pseudomonadati</taxon>
        <taxon>Thermodesulfobacteriota</taxon>
        <taxon>Desulfobacteria</taxon>
        <taxon>Desulfobacterales</taxon>
        <taxon>Desulfococcaceae</taxon>
        <taxon>Desulfonema</taxon>
    </lineage>
</organism>
<evidence type="ECO:0000259" key="3">
    <source>
        <dbReference type="Pfam" id="PF04909"/>
    </source>
</evidence>
<dbReference type="Gene3D" id="3.20.20.140">
    <property type="entry name" value="Metal-dependent hydrolases"/>
    <property type="match status" value="1"/>
</dbReference>
<accession>A0A401FVG8</accession>
<dbReference type="Proteomes" id="UP000288096">
    <property type="component" value="Unassembled WGS sequence"/>
</dbReference>
<dbReference type="GO" id="GO:0016831">
    <property type="term" value="F:carboxy-lyase activity"/>
    <property type="evidence" value="ECO:0007669"/>
    <property type="project" value="InterPro"/>
</dbReference>
<sequence length="311" mass="35414">MLNPNMHSFNDPEGPKVPDGLPPVTDAHVHIFPGTIFSAIHKWFDENAWHIRYQMTSSRIFEFLLSHGINHIIALQYAHKPGIARQLNKYMAEKCREYGNRVTGMATVFPGEDDAGGILQDAFDAGLGGVKLHAHVQCFDMNCDHMDHIYECCRINKKPIVMHVGREPKSTAYRCDPYALCSAEKVEHILKDFPDLKICVPHLGFDETAAYRKMVEKYDNLWLDTTMVITDYFQMAEKIGLGHYRSDRIMYGSDFPNIPYAWDRELKELKAAAISRDALEKISAKNAADFFNLGSQPAWKDGLDFIGRNTK</sequence>
<dbReference type="RefSeq" id="WP_124328314.1">
    <property type="nucleotide sequence ID" value="NZ_BEXT01000001.1"/>
</dbReference>
<dbReference type="PANTHER" id="PTHR21240:SF28">
    <property type="entry name" value="ISO-OROTATE DECARBOXYLASE (EUROFUNG)"/>
    <property type="match status" value="1"/>
</dbReference>
<feature type="region of interest" description="Disordered" evidence="2">
    <location>
        <begin position="1"/>
        <end position="20"/>
    </location>
</feature>
<dbReference type="AlphaFoldDB" id="A0A401FVG8"/>
<dbReference type="GO" id="GO:0016787">
    <property type="term" value="F:hydrolase activity"/>
    <property type="evidence" value="ECO:0007669"/>
    <property type="project" value="UniProtKB-KW"/>
</dbReference>